<evidence type="ECO:0000256" key="1">
    <source>
        <dbReference type="ARBA" id="ARBA00001966"/>
    </source>
</evidence>
<evidence type="ECO:0000256" key="2">
    <source>
        <dbReference type="ARBA" id="ARBA00022691"/>
    </source>
</evidence>
<keyword evidence="4" id="KW-0408">Iron</keyword>
<evidence type="ECO:0000259" key="6">
    <source>
        <dbReference type="PROSITE" id="PS51918"/>
    </source>
</evidence>
<reference evidence="8" key="1">
    <citation type="submission" date="2019-02" db="EMBL/GenBank/DDBJ databases">
        <authorList>
            <person name="Gruber-Vodicka R. H."/>
            <person name="Seah K. B. B."/>
        </authorList>
    </citation>
    <scope>NUCLEOTIDE SEQUENCE</scope>
    <source>
        <strain evidence="7">BECK_BZ197</strain>
        <strain evidence="9">BECK_BZ198</strain>
        <strain evidence="8">BECK_BZ199</strain>
    </source>
</reference>
<keyword evidence="5" id="KW-0411">Iron-sulfur</keyword>
<proteinExistence type="predicted"/>
<evidence type="ECO:0000256" key="5">
    <source>
        <dbReference type="ARBA" id="ARBA00023014"/>
    </source>
</evidence>
<dbReference type="GO" id="GO:0046872">
    <property type="term" value="F:metal ion binding"/>
    <property type="evidence" value="ECO:0007669"/>
    <property type="project" value="UniProtKB-KW"/>
</dbReference>
<sequence length="309" mass="35365">MLEDGQAIYRPNINEDIGLIGILSCLQSHFPIFDEAPTGHAYSDMGMGCKYDCFFCSERSRLNGKLRQNPWFINRLYRHLHDIWTAGNSGEKGYVGTFIEDAILLGGDVKLINGLVAKLRENPLPRLRIGCQLTVNNIEELHNKGILGTFREVGIEYIAFGMETVNKSIASRMSKHLKRGLWTEANRRALQYLSEAGLFVGMYILWGLGETQAEREHQLEQLKFWRGEFNQQYAIGLNWATRHPGAANEGDAEQLPLFLDWGTDADSERLEFFVELFWEASENYPLHPDFLPSLSDLKRLKQGYLELME</sequence>
<dbReference type="EMBL" id="CAADFQ010000113">
    <property type="protein sequence ID" value="VFK35349.1"/>
    <property type="molecule type" value="Genomic_DNA"/>
</dbReference>
<dbReference type="GO" id="GO:0051536">
    <property type="term" value="F:iron-sulfur cluster binding"/>
    <property type="evidence" value="ECO:0007669"/>
    <property type="project" value="UniProtKB-KW"/>
</dbReference>
<dbReference type="Gene3D" id="3.20.20.70">
    <property type="entry name" value="Aldolase class I"/>
    <property type="match status" value="1"/>
</dbReference>
<evidence type="ECO:0000256" key="4">
    <source>
        <dbReference type="ARBA" id="ARBA00023004"/>
    </source>
</evidence>
<keyword evidence="2" id="KW-0949">S-adenosyl-L-methionine</keyword>
<dbReference type="SMART" id="SM00729">
    <property type="entry name" value="Elp3"/>
    <property type="match status" value="1"/>
</dbReference>
<evidence type="ECO:0000313" key="7">
    <source>
        <dbReference type="EMBL" id="VFK32639.1"/>
    </source>
</evidence>
<protein>
    <recommendedName>
        <fullName evidence="6">Radical SAM core domain-containing protein</fullName>
    </recommendedName>
</protein>
<dbReference type="AlphaFoldDB" id="A0A450Y1D9"/>
<dbReference type="EMBL" id="CAADGH010000113">
    <property type="protein sequence ID" value="VFK77238.1"/>
    <property type="molecule type" value="Genomic_DNA"/>
</dbReference>
<dbReference type="InterPro" id="IPR006638">
    <property type="entry name" value="Elp3/MiaA/NifB-like_rSAM"/>
</dbReference>
<dbReference type="SFLD" id="SFLDS00029">
    <property type="entry name" value="Radical_SAM"/>
    <property type="match status" value="1"/>
</dbReference>
<feature type="domain" description="Radical SAM core" evidence="6">
    <location>
        <begin position="35"/>
        <end position="280"/>
    </location>
</feature>
<name>A0A450Y1D9_9GAMM</name>
<accession>A0A450Y1D9</accession>
<evidence type="ECO:0000313" key="9">
    <source>
        <dbReference type="EMBL" id="VFK77238.1"/>
    </source>
</evidence>
<dbReference type="EMBL" id="CAADFO010000119">
    <property type="protein sequence ID" value="VFK32639.1"/>
    <property type="molecule type" value="Genomic_DNA"/>
</dbReference>
<gene>
    <name evidence="7" type="ORF">BECKMB1821G_GA0114241_11193</name>
    <name evidence="9" type="ORF">BECKMB1821H_GA0114242_11136</name>
    <name evidence="8" type="ORF">BECKMB1821I_GA0114274_11136</name>
</gene>
<dbReference type="GO" id="GO:0003824">
    <property type="term" value="F:catalytic activity"/>
    <property type="evidence" value="ECO:0007669"/>
    <property type="project" value="InterPro"/>
</dbReference>
<comment type="cofactor">
    <cofactor evidence="1">
        <name>[4Fe-4S] cluster</name>
        <dbReference type="ChEBI" id="CHEBI:49883"/>
    </cofactor>
</comment>
<evidence type="ECO:0000256" key="3">
    <source>
        <dbReference type="ARBA" id="ARBA00022723"/>
    </source>
</evidence>
<dbReference type="InterPro" id="IPR058240">
    <property type="entry name" value="rSAM_sf"/>
</dbReference>
<dbReference type="InterPro" id="IPR013785">
    <property type="entry name" value="Aldolase_TIM"/>
</dbReference>
<evidence type="ECO:0000313" key="8">
    <source>
        <dbReference type="EMBL" id="VFK35349.1"/>
    </source>
</evidence>
<dbReference type="SUPFAM" id="SSF102114">
    <property type="entry name" value="Radical SAM enzymes"/>
    <property type="match status" value="1"/>
</dbReference>
<organism evidence="8">
    <name type="scientific">Candidatus Kentrum sp. MB</name>
    <dbReference type="NCBI Taxonomy" id="2138164"/>
    <lineage>
        <taxon>Bacteria</taxon>
        <taxon>Pseudomonadati</taxon>
        <taxon>Pseudomonadota</taxon>
        <taxon>Gammaproteobacteria</taxon>
        <taxon>Candidatus Kentrum</taxon>
    </lineage>
</organism>
<dbReference type="PROSITE" id="PS51918">
    <property type="entry name" value="RADICAL_SAM"/>
    <property type="match status" value="1"/>
</dbReference>
<dbReference type="InterPro" id="IPR007197">
    <property type="entry name" value="rSAM"/>
</dbReference>
<keyword evidence="3" id="KW-0479">Metal-binding</keyword>